<sequence>MCGFFSKSSSGSSFMQTLFSSLVKRLHKVYRKAEAFIEEERDFTLSQTFLNATLERYVTNNVEFLDDLHADLYHDWLRLYATMHVKGLETTLSVDFKLIQMEFNKEQQLIVFEQISNTQIVEAKYKNFWQKIAVKAAIFYYHKILKKDPLGMILERFDVAQEKDDLIFLDLNRWFAKKASIIETLGKVHINYARVREAELVVFGNVNLAALLFRDQDDDFEDELGDTEITPIQQKDV</sequence>
<reference evidence="1 2" key="1">
    <citation type="journal article" date="2008" name="PLoS ONE">
        <title>Comparative analysis of Acinetobacters: three genomes for three lifestyles.</title>
        <authorList>
            <person name="Vallenet D."/>
            <person name="Nordmann P."/>
            <person name="Barbe V."/>
            <person name="Poirel L."/>
            <person name="Mangenot S."/>
            <person name="Bataille E."/>
            <person name="Dossat C."/>
            <person name="Gas S."/>
            <person name="Kreimeyer A."/>
            <person name="Lenoble P."/>
            <person name="Oztas S."/>
            <person name="Poulain J."/>
            <person name="Segurens B."/>
            <person name="Robert C."/>
            <person name="Abergel C."/>
            <person name="Claverie J.M."/>
            <person name="Raoult D."/>
            <person name="Medigue C."/>
            <person name="Weissenbach J."/>
            <person name="Cruveiller S."/>
        </authorList>
    </citation>
    <scope>NUCLEOTIDE SEQUENCE [LARGE SCALE GENOMIC DNA]</scope>
    <source>
        <strain evidence="1 2">SDF</strain>
    </source>
</reference>
<dbReference type="HOGENOM" id="CLU_086332_0_0_6"/>
<proteinExistence type="predicted"/>
<evidence type="ECO:0000313" key="2">
    <source>
        <dbReference type="Proteomes" id="UP000001741"/>
    </source>
</evidence>
<dbReference type="BioCyc" id="ABAU509170:GCL9-390-MONOMER"/>
<name>B0VQW6_ACIBS</name>
<gene>
    <name evidence="1" type="ordered locus">ABSDF0473</name>
</gene>
<accession>B0VQW6</accession>
<protein>
    <submittedName>
        <fullName evidence="1">Uncharacterized protein</fullName>
    </submittedName>
</protein>
<dbReference type="Proteomes" id="UP000001741">
    <property type="component" value="Chromosome"/>
</dbReference>
<organism evidence="1 2">
    <name type="scientific">Acinetobacter baumannii (strain SDF)</name>
    <dbReference type="NCBI Taxonomy" id="509170"/>
    <lineage>
        <taxon>Bacteria</taxon>
        <taxon>Pseudomonadati</taxon>
        <taxon>Pseudomonadota</taxon>
        <taxon>Gammaproteobacteria</taxon>
        <taxon>Moraxellales</taxon>
        <taxon>Moraxellaceae</taxon>
        <taxon>Acinetobacter</taxon>
        <taxon>Acinetobacter calcoaceticus/baumannii complex</taxon>
    </lineage>
</organism>
<evidence type="ECO:0000313" key="1">
    <source>
        <dbReference type="EMBL" id="CAO99862.1"/>
    </source>
</evidence>
<dbReference type="KEGG" id="abm:ABSDF0473"/>
<dbReference type="EMBL" id="CU468230">
    <property type="protein sequence ID" value="CAO99862.1"/>
    <property type="molecule type" value="Genomic_DNA"/>
</dbReference>
<dbReference type="AlphaFoldDB" id="B0VQW6"/>